<protein>
    <submittedName>
        <fullName evidence="2">Uncharacterized protein</fullName>
    </submittedName>
</protein>
<evidence type="ECO:0000256" key="1">
    <source>
        <dbReference type="SAM" id="MobiDB-lite"/>
    </source>
</evidence>
<feature type="compositionally biased region" description="Polar residues" evidence="1">
    <location>
        <begin position="93"/>
        <end position="102"/>
    </location>
</feature>
<comment type="caution">
    <text evidence="2">The sequence shown here is derived from an EMBL/GenBank/DDBJ whole genome shotgun (WGS) entry which is preliminary data.</text>
</comment>
<name>A0A0F9C690_9ZZZZ</name>
<proteinExistence type="predicted"/>
<gene>
    <name evidence="2" type="ORF">LCGC14_2361970</name>
</gene>
<dbReference type="EMBL" id="LAZR01034622">
    <property type="protein sequence ID" value="KKL44808.1"/>
    <property type="molecule type" value="Genomic_DNA"/>
</dbReference>
<evidence type="ECO:0000313" key="2">
    <source>
        <dbReference type="EMBL" id="KKL44808.1"/>
    </source>
</evidence>
<accession>A0A0F9C690</accession>
<reference evidence="2" key="1">
    <citation type="journal article" date="2015" name="Nature">
        <title>Complex archaea that bridge the gap between prokaryotes and eukaryotes.</title>
        <authorList>
            <person name="Spang A."/>
            <person name="Saw J.H."/>
            <person name="Jorgensen S.L."/>
            <person name="Zaremba-Niedzwiedzka K."/>
            <person name="Martijn J."/>
            <person name="Lind A.E."/>
            <person name="van Eijk R."/>
            <person name="Schleper C."/>
            <person name="Guy L."/>
            <person name="Ettema T.J."/>
        </authorList>
    </citation>
    <scope>NUCLEOTIDE SEQUENCE</scope>
</reference>
<dbReference type="AlphaFoldDB" id="A0A0F9C690"/>
<organism evidence="2">
    <name type="scientific">marine sediment metagenome</name>
    <dbReference type="NCBI Taxonomy" id="412755"/>
    <lineage>
        <taxon>unclassified sequences</taxon>
        <taxon>metagenomes</taxon>
        <taxon>ecological metagenomes</taxon>
    </lineage>
</organism>
<feature type="region of interest" description="Disordered" evidence="1">
    <location>
        <begin position="64"/>
        <end position="102"/>
    </location>
</feature>
<sequence>MSSPGEAAGTYRTVREARIALESQGFKHLKGKVYRVVRDRAVYDAQVETDEPFKKVVVRITRVGKPRKKREKKKDVKTDGSTNVSIQDDEDSGNTTQLREAE</sequence>